<dbReference type="AlphaFoldDB" id="A0A7R9LM05"/>
<evidence type="ECO:0000313" key="2">
    <source>
        <dbReference type="EMBL" id="CAD7644179.1"/>
    </source>
</evidence>
<dbReference type="EMBL" id="CAJPVJ010001583">
    <property type="protein sequence ID" value="CAG2164981.1"/>
    <property type="molecule type" value="Genomic_DNA"/>
</dbReference>
<organism evidence="2">
    <name type="scientific">Oppiella nova</name>
    <dbReference type="NCBI Taxonomy" id="334625"/>
    <lineage>
        <taxon>Eukaryota</taxon>
        <taxon>Metazoa</taxon>
        <taxon>Ecdysozoa</taxon>
        <taxon>Arthropoda</taxon>
        <taxon>Chelicerata</taxon>
        <taxon>Arachnida</taxon>
        <taxon>Acari</taxon>
        <taxon>Acariformes</taxon>
        <taxon>Sarcoptiformes</taxon>
        <taxon>Oribatida</taxon>
        <taxon>Brachypylina</taxon>
        <taxon>Oppioidea</taxon>
        <taxon>Oppiidae</taxon>
        <taxon>Oppiella</taxon>
    </lineage>
</organism>
<protein>
    <submittedName>
        <fullName evidence="2">Uncharacterized protein</fullName>
    </submittedName>
</protein>
<evidence type="ECO:0000256" key="1">
    <source>
        <dbReference type="SAM" id="Phobius"/>
    </source>
</evidence>
<feature type="transmembrane region" description="Helical" evidence="1">
    <location>
        <begin position="63"/>
        <end position="84"/>
    </location>
</feature>
<accession>A0A7R9LM05</accession>
<reference evidence="2" key="1">
    <citation type="submission" date="2020-11" db="EMBL/GenBank/DDBJ databases">
        <authorList>
            <person name="Tran Van P."/>
        </authorList>
    </citation>
    <scope>NUCLEOTIDE SEQUENCE</scope>
</reference>
<dbReference type="EMBL" id="OC916408">
    <property type="protein sequence ID" value="CAD7644179.1"/>
    <property type="molecule type" value="Genomic_DNA"/>
</dbReference>
<sequence length="93" mass="10897">MIHQQMYYYTLIHRKMNKSDKIRHKLLAIFAGPGWRPGGPRLGFMEEIPDAVDEDTPRLELPLWQVLYTSFTCIVTLIGFYLFANHSQVFAHD</sequence>
<evidence type="ECO:0000313" key="3">
    <source>
        <dbReference type="Proteomes" id="UP000728032"/>
    </source>
</evidence>
<proteinExistence type="predicted"/>
<keyword evidence="1" id="KW-0472">Membrane</keyword>
<keyword evidence="1" id="KW-0812">Transmembrane</keyword>
<dbReference type="Proteomes" id="UP000728032">
    <property type="component" value="Unassembled WGS sequence"/>
</dbReference>
<name>A0A7R9LM05_9ACAR</name>
<gene>
    <name evidence="2" type="ORF">ONB1V03_LOCUS4528</name>
</gene>
<feature type="non-terminal residue" evidence="2">
    <location>
        <position position="1"/>
    </location>
</feature>
<keyword evidence="3" id="KW-1185">Reference proteome</keyword>
<keyword evidence="1" id="KW-1133">Transmembrane helix</keyword>